<organism evidence="7 8">
    <name type="scientific">Mycena metata</name>
    <dbReference type="NCBI Taxonomy" id="1033252"/>
    <lineage>
        <taxon>Eukaryota</taxon>
        <taxon>Fungi</taxon>
        <taxon>Dikarya</taxon>
        <taxon>Basidiomycota</taxon>
        <taxon>Agaricomycotina</taxon>
        <taxon>Agaricomycetes</taxon>
        <taxon>Agaricomycetidae</taxon>
        <taxon>Agaricales</taxon>
        <taxon>Marasmiineae</taxon>
        <taxon>Mycenaceae</taxon>
        <taxon>Mycena</taxon>
    </lineage>
</organism>
<dbReference type="AlphaFoldDB" id="A0AAD7N1S2"/>
<dbReference type="GO" id="GO:0043001">
    <property type="term" value="P:Golgi to plasma membrane protein transport"/>
    <property type="evidence" value="ECO:0007669"/>
    <property type="project" value="TreeGrafter"/>
</dbReference>
<name>A0AAD7N1S2_9AGAR</name>
<comment type="subcellular location">
    <subcellularLocation>
        <location evidence="1">Golgi apparatus membrane</location>
        <topology evidence="1">Peripheral membrane protein</topology>
        <orientation evidence="1">Cytoplasmic side</orientation>
    </subcellularLocation>
</comment>
<dbReference type="GO" id="GO:0005829">
    <property type="term" value="C:cytosol"/>
    <property type="evidence" value="ECO:0007669"/>
    <property type="project" value="TreeGrafter"/>
</dbReference>
<accession>A0AAD7N1S2</accession>
<dbReference type="GO" id="GO:0007030">
    <property type="term" value="P:Golgi organization"/>
    <property type="evidence" value="ECO:0007669"/>
    <property type="project" value="TreeGrafter"/>
</dbReference>
<evidence type="ECO:0000256" key="6">
    <source>
        <dbReference type="SAM" id="MobiDB-lite"/>
    </source>
</evidence>
<evidence type="ECO:0000256" key="2">
    <source>
        <dbReference type="ARBA" id="ARBA00007284"/>
    </source>
</evidence>
<keyword evidence="4" id="KW-0446">Lipid-binding</keyword>
<evidence type="ECO:0000313" key="8">
    <source>
        <dbReference type="Proteomes" id="UP001215598"/>
    </source>
</evidence>
<reference evidence="7" key="1">
    <citation type="submission" date="2023-03" db="EMBL/GenBank/DDBJ databases">
        <title>Massive genome expansion in bonnet fungi (Mycena s.s.) driven by repeated elements and novel gene families across ecological guilds.</title>
        <authorList>
            <consortium name="Lawrence Berkeley National Laboratory"/>
            <person name="Harder C.B."/>
            <person name="Miyauchi S."/>
            <person name="Viragh M."/>
            <person name="Kuo A."/>
            <person name="Thoen E."/>
            <person name="Andreopoulos B."/>
            <person name="Lu D."/>
            <person name="Skrede I."/>
            <person name="Drula E."/>
            <person name="Henrissat B."/>
            <person name="Morin E."/>
            <person name="Kohler A."/>
            <person name="Barry K."/>
            <person name="LaButti K."/>
            <person name="Morin E."/>
            <person name="Salamov A."/>
            <person name="Lipzen A."/>
            <person name="Mereny Z."/>
            <person name="Hegedus B."/>
            <person name="Baldrian P."/>
            <person name="Stursova M."/>
            <person name="Weitz H."/>
            <person name="Taylor A."/>
            <person name="Grigoriev I.V."/>
            <person name="Nagy L.G."/>
            <person name="Martin F."/>
            <person name="Kauserud H."/>
        </authorList>
    </citation>
    <scope>NUCLEOTIDE SEQUENCE</scope>
    <source>
        <strain evidence="7">CBHHK182m</strain>
    </source>
</reference>
<evidence type="ECO:0000256" key="5">
    <source>
        <dbReference type="ARBA" id="ARBA00023136"/>
    </source>
</evidence>
<gene>
    <name evidence="7" type="ORF">B0H16DRAFT_1728394</name>
</gene>
<dbReference type="GO" id="GO:0070273">
    <property type="term" value="F:phosphatidylinositol-4-phosphate binding"/>
    <property type="evidence" value="ECO:0007669"/>
    <property type="project" value="InterPro"/>
</dbReference>
<evidence type="ECO:0000256" key="1">
    <source>
        <dbReference type="ARBA" id="ARBA00004255"/>
    </source>
</evidence>
<keyword evidence="3" id="KW-0333">Golgi apparatus</keyword>
<dbReference type="Proteomes" id="UP001215598">
    <property type="component" value="Unassembled WGS sequence"/>
</dbReference>
<dbReference type="Gene3D" id="1.10.3630.10">
    <property type="entry name" value="yeast vps74-n-term truncation variant domain like"/>
    <property type="match status" value="1"/>
</dbReference>
<dbReference type="InterPro" id="IPR008628">
    <property type="entry name" value="GPP34-like"/>
</dbReference>
<dbReference type="PANTHER" id="PTHR12704:SF2">
    <property type="entry name" value="GOLGI PHOSPHOPROTEIN 3 HOMOLOG SAURON"/>
    <property type="match status" value="1"/>
</dbReference>
<sequence>MLLPRSTVYGGAAGAHTRRPSPFSTRRPFPVCPGIASERRVCSPSTSHARFLSVAYRFDFALVLRRGPLGTSVFPALISVNSARSGARQIGWAAQFLGSARCTSRSRDTRDPFCFVSTFWWRLVPGAPVLTYPMYPVFLRRLCVTCESCHASHGPLPSRKLLRLIGLRRDSGHVPTRTDGLEDLACPGMCALECGLDARCETWNVLKIGLQLKQVRERLAKGLVDKGVLRTEKRNFSLIWPRIWWCVPSSHYSPHLLYFNFVFTFSLLRGRVSTRAGIWSRRRAWFAVGVARADVDVDSKRAEAPGVD</sequence>
<evidence type="ECO:0000313" key="7">
    <source>
        <dbReference type="EMBL" id="KAJ7741874.1"/>
    </source>
</evidence>
<evidence type="ECO:0000256" key="3">
    <source>
        <dbReference type="ARBA" id="ARBA00023034"/>
    </source>
</evidence>
<dbReference type="InterPro" id="IPR038261">
    <property type="entry name" value="GPP34-like_sf"/>
</dbReference>
<dbReference type="EMBL" id="JARKIB010000097">
    <property type="protein sequence ID" value="KAJ7741874.1"/>
    <property type="molecule type" value="Genomic_DNA"/>
</dbReference>
<protein>
    <submittedName>
        <fullName evidence="7">Uncharacterized protein</fullName>
    </submittedName>
</protein>
<dbReference type="GO" id="GO:0031985">
    <property type="term" value="C:Golgi cisterna"/>
    <property type="evidence" value="ECO:0007669"/>
    <property type="project" value="TreeGrafter"/>
</dbReference>
<keyword evidence="5" id="KW-0472">Membrane</keyword>
<feature type="region of interest" description="Disordered" evidence="6">
    <location>
        <begin position="1"/>
        <end position="25"/>
    </location>
</feature>
<dbReference type="GO" id="GO:0048194">
    <property type="term" value="P:Golgi vesicle budding"/>
    <property type="evidence" value="ECO:0007669"/>
    <property type="project" value="TreeGrafter"/>
</dbReference>
<dbReference type="GO" id="GO:0000139">
    <property type="term" value="C:Golgi membrane"/>
    <property type="evidence" value="ECO:0007669"/>
    <property type="project" value="UniProtKB-SubCell"/>
</dbReference>
<evidence type="ECO:0000256" key="4">
    <source>
        <dbReference type="ARBA" id="ARBA00023121"/>
    </source>
</evidence>
<comment type="caution">
    <text evidence="7">The sequence shown here is derived from an EMBL/GenBank/DDBJ whole genome shotgun (WGS) entry which is preliminary data.</text>
</comment>
<dbReference type="GO" id="GO:0006890">
    <property type="term" value="P:retrograde vesicle-mediated transport, Golgi to endoplasmic reticulum"/>
    <property type="evidence" value="ECO:0007669"/>
    <property type="project" value="TreeGrafter"/>
</dbReference>
<proteinExistence type="inferred from homology"/>
<dbReference type="PANTHER" id="PTHR12704">
    <property type="entry name" value="TRANS-GOLGI PROTEIN GMX33"/>
    <property type="match status" value="1"/>
</dbReference>
<comment type="similarity">
    <text evidence="2">Belongs to the GOLPH3/VPS74 family.</text>
</comment>
<keyword evidence="8" id="KW-1185">Reference proteome</keyword>
<dbReference type="GO" id="GO:0005802">
    <property type="term" value="C:trans-Golgi network"/>
    <property type="evidence" value="ECO:0007669"/>
    <property type="project" value="TreeGrafter"/>
</dbReference>